<sequence length="356" mass="41540">MLITEKKYIDIGIPFSYWDKEIEVICPKCGSTALIHSTDTEAKCICSFCGKTEHKYLEQPQYAFSGRRTGQIEVDPFFHYKLALIEQTSNGNIWVYNADQLKHLKSYISAKLREKKEVDKYFSYYISYFHKLPAWVKSSKYRDTILKKIAILEKKAITKPNNKTPLDIANDIKESFFYRWNWNNRSWKFLERSKFLNDDYNIMYYPSIKEKNVIIKKIENGKLLISKSPIENSVIATEKELIAEISLKHTTKGHTFKYTKRGKPTKYYSISMRKLSNEIFSAKELLTDMANMNIGEGVNITNDMLNFEEGDYIFMFTESNSSHPDFAPTPKDETHKSYGFSESAIKKLLKSINYVA</sequence>
<proteinExistence type="predicted"/>
<dbReference type="EMBL" id="CACVAY010000025">
    <property type="protein sequence ID" value="CAA6805218.1"/>
    <property type="molecule type" value="Genomic_DNA"/>
</dbReference>
<protein>
    <submittedName>
        <fullName evidence="1">Uncharacterized protein</fullName>
    </submittedName>
</protein>
<reference evidence="1" key="1">
    <citation type="submission" date="2020-01" db="EMBL/GenBank/DDBJ databases">
        <authorList>
            <person name="Meier V. D."/>
            <person name="Meier V D."/>
        </authorList>
    </citation>
    <scope>NUCLEOTIDE SEQUENCE</scope>
    <source>
        <strain evidence="1">HLG_WM_MAG_07</strain>
    </source>
</reference>
<name>A0A6S6SGD0_9GAMM</name>
<organism evidence="1">
    <name type="scientific">uncultured Thiotrichaceae bacterium</name>
    <dbReference type="NCBI Taxonomy" id="298394"/>
    <lineage>
        <taxon>Bacteria</taxon>
        <taxon>Pseudomonadati</taxon>
        <taxon>Pseudomonadota</taxon>
        <taxon>Gammaproteobacteria</taxon>
        <taxon>Thiotrichales</taxon>
        <taxon>Thiotrichaceae</taxon>
        <taxon>environmental samples</taxon>
    </lineage>
</organism>
<dbReference type="AlphaFoldDB" id="A0A6S6SGD0"/>
<gene>
    <name evidence="1" type="ORF">HELGO_WM11753</name>
</gene>
<evidence type="ECO:0000313" key="1">
    <source>
        <dbReference type="EMBL" id="CAA6805218.1"/>
    </source>
</evidence>
<accession>A0A6S6SGD0</accession>